<keyword evidence="3" id="KW-1185">Reference proteome</keyword>
<feature type="region of interest" description="Disordered" evidence="1">
    <location>
        <begin position="40"/>
        <end position="120"/>
    </location>
</feature>
<reference evidence="3" key="2">
    <citation type="submission" date="2009-11" db="EMBL/GenBank/DDBJ databases">
        <title>The Genome Sequence of Allomyces macrogynus strain ATCC 38327.</title>
        <authorList>
            <consortium name="The Broad Institute Genome Sequencing Platform"/>
            <person name="Russ C."/>
            <person name="Cuomo C."/>
            <person name="Shea T."/>
            <person name="Young S.K."/>
            <person name="Zeng Q."/>
            <person name="Koehrsen M."/>
            <person name="Haas B."/>
            <person name="Borodovsky M."/>
            <person name="Guigo R."/>
            <person name="Alvarado L."/>
            <person name="Berlin A."/>
            <person name="Borenstein D."/>
            <person name="Chen Z."/>
            <person name="Engels R."/>
            <person name="Freedman E."/>
            <person name="Gellesch M."/>
            <person name="Goldberg J."/>
            <person name="Griggs A."/>
            <person name="Gujja S."/>
            <person name="Heiman D."/>
            <person name="Hepburn T."/>
            <person name="Howarth C."/>
            <person name="Jen D."/>
            <person name="Larson L."/>
            <person name="Lewis B."/>
            <person name="Mehta T."/>
            <person name="Park D."/>
            <person name="Pearson M."/>
            <person name="Roberts A."/>
            <person name="Saif S."/>
            <person name="Shenoy N."/>
            <person name="Sisk P."/>
            <person name="Stolte C."/>
            <person name="Sykes S."/>
            <person name="Walk T."/>
            <person name="White J."/>
            <person name="Yandava C."/>
            <person name="Burger G."/>
            <person name="Gray M.W."/>
            <person name="Holland P.W.H."/>
            <person name="King N."/>
            <person name="Lang F.B.F."/>
            <person name="Roger A.J."/>
            <person name="Ruiz-Trillo I."/>
            <person name="Lander E."/>
            <person name="Nusbaum C."/>
        </authorList>
    </citation>
    <scope>NUCLEOTIDE SEQUENCE [LARGE SCALE GENOMIC DNA]</scope>
    <source>
        <strain evidence="3">ATCC 38327</strain>
    </source>
</reference>
<name>A0A0L0SCW4_ALLM3</name>
<evidence type="ECO:0000256" key="1">
    <source>
        <dbReference type="SAM" id="MobiDB-lite"/>
    </source>
</evidence>
<gene>
    <name evidence="2" type="ORF">AMAG_18505</name>
</gene>
<protein>
    <submittedName>
        <fullName evidence="2">Uncharacterized protein</fullName>
    </submittedName>
</protein>
<reference evidence="2 3" key="1">
    <citation type="submission" date="2009-11" db="EMBL/GenBank/DDBJ databases">
        <title>Annotation of Allomyces macrogynus ATCC 38327.</title>
        <authorList>
            <consortium name="The Broad Institute Genome Sequencing Platform"/>
            <person name="Russ C."/>
            <person name="Cuomo C."/>
            <person name="Burger G."/>
            <person name="Gray M.W."/>
            <person name="Holland P.W.H."/>
            <person name="King N."/>
            <person name="Lang F.B.F."/>
            <person name="Roger A.J."/>
            <person name="Ruiz-Trillo I."/>
            <person name="Young S.K."/>
            <person name="Zeng Q."/>
            <person name="Gargeya S."/>
            <person name="Fitzgerald M."/>
            <person name="Haas B."/>
            <person name="Abouelleil A."/>
            <person name="Alvarado L."/>
            <person name="Arachchi H.M."/>
            <person name="Berlin A."/>
            <person name="Chapman S.B."/>
            <person name="Gearin G."/>
            <person name="Goldberg J."/>
            <person name="Griggs A."/>
            <person name="Gujja S."/>
            <person name="Hansen M."/>
            <person name="Heiman D."/>
            <person name="Howarth C."/>
            <person name="Larimer J."/>
            <person name="Lui A."/>
            <person name="MacDonald P.J.P."/>
            <person name="McCowen C."/>
            <person name="Montmayeur A."/>
            <person name="Murphy C."/>
            <person name="Neiman D."/>
            <person name="Pearson M."/>
            <person name="Priest M."/>
            <person name="Roberts A."/>
            <person name="Saif S."/>
            <person name="Shea T."/>
            <person name="Sisk P."/>
            <person name="Stolte C."/>
            <person name="Sykes S."/>
            <person name="Wortman J."/>
            <person name="Nusbaum C."/>
            <person name="Birren B."/>
        </authorList>
    </citation>
    <scope>NUCLEOTIDE SEQUENCE [LARGE SCALE GENOMIC DNA]</scope>
    <source>
        <strain evidence="2 3">ATCC 38327</strain>
    </source>
</reference>
<dbReference type="VEuPathDB" id="FungiDB:AMAG_18505"/>
<sequence>METSLTMSVPSWRPTGCSRIEMSRKTGLEMKDTSCLHKTRSCENELEDKLPCETGPATGRRNWTDAKLQSRERAGTRARKPPAHDDTEANQNKYRASRPARTDTLPARHQPRAHDGESAA</sequence>
<accession>A0A0L0SCW4</accession>
<dbReference type="Proteomes" id="UP000054350">
    <property type="component" value="Unassembled WGS sequence"/>
</dbReference>
<evidence type="ECO:0000313" key="2">
    <source>
        <dbReference type="EMBL" id="KNE60282.1"/>
    </source>
</evidence>
<feature type="compositionally biased region" description="Basic and acidic residues" evidence="1">
    <location>
        <begin position="62"/>
        <end position="75"/>
    </location>
</feature>
<dbReference type="AlphaFoldDB" id="A0A0L0SCW4"/>
<evidence type="ECO:0000313" key="3">
    <source>
        <dbReference type="Proteomes" id="UP000054350"/>
    </source>
</evidence>
<proteinExistence type="predicted"/>
<dbReference type="EMBL" id="GG745336">
    <property type="protein sequence ID" value="KNE60282.1"/>
    <property type="molecule type" value="Genomic_DNA"/>
</dbReference>
<organism evidence="2 3">
    <name type="scientific">Allomyces macrogynus (strain ATCC 38327)</name>
    <name type="common">Allomyces javanicus var. macrogynus</name>
    <dbReference type="NCBI Taxonomy" id="578462"/>
    <lineage>
        <taxon>Eukaryota</taxon>
        <taxon>Fungi</taxon>
        <taxon>Fungi incertae sedis</taxon>
        <taxon>Blastocladiomycota</taxon>
        <taxon>Blastocladiomycetes</taxon>
        <taxon>Blastocladiales</taxon>
        <taxon>Blastocladiaceae</taxon>
        <taxon>Allomyces</taxon>
    </lineage>
</organism>
<feature type="compositionally biased region" description="Basic and acidic residues" evidence="1">
    <location>
        <begin position="40"/>
        <end position="51"/>
    </location>
</feature>